<organism evidence="1">
    <name type="scientific">marine sediment metagenome</name>
    <dbReference type="NCBI Taxonomy" id="412755"/>
    <lineage>
        <taxon>unclassified sequences</taxon>
        <taxon>metagenomes</taxon>
        <taxon>ecological metagenomes</taxon>
    </lineage>
</organism>
<protein>
    <submittedName>
        <fullName evidence="1">Uncharacterized protein</fullName>
    </submittedName>
</protein>
<comment type="caution">
    <text evidence="1">The sequence shown here is derived from an EMBL/GenBank/DDBJ whole genome shotgun (WGS) entry which is preliminary data.</text>
</comment>
<reference evidence="1" key="1">
    <citation type="journal article" date="2014" name="Front. Microbiol.">
        <title>High frequency of phylogenetically diverse reductive dehalogenase-homologous genes in deep subseafloor sedimentary metagenomes.</title>
        <authorList>
            <person name="Kawai M."/>
            <person name="Futagami T."/>
            <person name="Toyoda A."/>
            <person name="Takaki Y."/>
            <person name="Nishi S."/>
            <person name="Hori S."/>
            <person name="Arai W."/>
            <person name="Tsubouchi T."/>
            <person name="Morono Y."/>
            <person name="Uchiyama I."/>
            <person name="Ito T."/>
            <person name="Fujiyama A."/>
            <person name="Inagaki F."/>
            <person name="Takami H."/>
        </authorList>
    </citation>
    <scope>NUCLEOTIDE SEQUENCE</scope>
    <source>
        <strain evidence="1">Expedition CK06-06</strain>
    </source>
</reference>
<dbReference type="EMBL" id="BARS01032068">
    <property type="protein sequence ID" value="GAG25271.1"/>
    <property type="molecule type" value="Genomic_DNA"/>
</dbReference>
<accession>X0XJW1</accession>
<sequence>SPFDHFGEVLWPEPDADRYNFIVSELLDGLKQGGRLDDQGLIKFGSQCLEGIYSSLKIKVKAGEDLKEGYKFETKWGKAIGCLSENNEILKLGQKMGYVLVVQKDAKTEHVRIKGRPDSRVDLTQIKEELAKLDPKATWFLHISKKMLLNGSTKNIKMKPSRLSLRKVIEVLAI</sequence>
<name>X0XJW1_9ZZZZ</name>
<evidence type="ECO:0000313" key="1">
    <source>
        <dbReference type="EMBL" id="GAG25271.1"/>
    </source>
</evidence>
<feature type="non-terminal residue" evidence="1">
    <location>
        <position position="1"/>
    </location>
</feature>
<proteinExistence type="predicted"/>
<dbReference type="AlphaFoldDB" id="X0XJW1"/>
<gene>
    <name evidence="1" type="ORF">S01H1_49818</name>
</gene>